<feature type="transmembrane region" description="Helical" evidence="1">
    <location>
        <begin position="23"/>
        <end position="43"/>
    </location>
</feature>
<evidence type="ECO:0000313" key="2">
    <source>
        <dbReference type="EMBL" id="PVZ12823.1"/>
    </source>
</evidence>
<feature type="transmembrane region" description="Helical" evidence="1">
    <location>
        <begin position="55"/>
        <end position="84"/>
    </location>
</feature>
<keyword evidence="1" id="KW-0812">Transmembrane</keyword>
<gene>
    <name evidence="2" type="ORF">C7382_104130</name>
</gene>
<dbReference type="EMBL" id="QEKY01000004">
    <property type="protein sequence ID" value="PVZ12823.1"/>
    <property type="molecule type" value="Genomic_DNA"/>
</dbReference>
<organism evidence="2 3">
    <name type="scientific">Porphyromonas loveana</name>
    <dbReference type="NCBI Taxonomy" id="1884669"/>
    <lineage>
        <taxon>Bacteria</taxon>
        <taxon>Pseudomonadati</taxon>
        <taxon>Bacteroidota</taxon>
        <taxon>Bacteroidia</taxon>
        <taxon>Bacteroidales</taxon>
        <taxon>Porphyromonadaceae</taxon>
        <taxon>Porphyromonas</taxon>
    </lineage>
</organism>
<dbReference type="AlphaFoldDB" id="A0A2U1FKT4"/>
<name>A0A2U1FKT4_9PORP</name>
<accession>A0A2U1FKT4</accession>
<comment type="caution">
    <text evidence="2">The sequence shown here is derived from an EMBL/GenBank/DDBJ whole genome shotgun (WGS) entry which is preliminary data.</text>
</comment>
<sequence>MGGYERMFEGSILSQMPGGIPPFIYFLGLIELLAFVLLAVSLVKGEFLSDRSKSFYKYGLLVMTATFTMLSFALGLLLVSLVLFSS</sequence>
<reference evidence="2 3" key="1">
    <citation type="submission" date="2018-04" db="EMBL/GenBank/DDBJ databases">
        <title>Genomic Encyclopedia of Type Strains, Phase IV (KMG-IV): sequencing the most valuable type-strain genomes for metagenomic binning, comparative biology and taxonomic classification.</title>
        <authorList>
            <person name="Goeker M."/>
        </authorList>
    </citation>
    <scope>NUCLEOTIDE SEQUENCE [LARGE SCALE GENOMIC DNA]</scope>
    <source>
        <strain evidence="2 3">DSM 28520</strain>
    </source>
</reference>
<keyword evidence="1" id="KW-1133">Transmembrane helix</keyword>
<dbReference type="Proteomes" id="UP000245462">
    <property type="component" value="Unassembled WGS sequence"/>
</dbReference>
<proteinExistence type="predicted"/>
<dbReference type="RefSeq" id="WP_373697411.1">
    <property type="nucleotide sequence ID" value="NZ_JBGZCK010000176.1"/>
</dbReference>
<keyword evidence="1" id="KW-0472">Membrane</keyword>
<keyword evidence="3" id="KW-1185">Reference proteome</keyword>
<evidence type="ECO:0000313" key="3">
    <source>
        <dbReference type="Proteomes" id="UP000245462"/>
    </source>
</evidence>
<evidence type="ECO:0000256" key="1">
    <source>
        <dbReference type="SAM" id="Phobius"/>
    </source>
</evidence>
<protein>
    <submittedName>
        <fullName evidence="2">Uncharacterized protein</fullName>
    </submittedName>
</protein>